<keyword evidence="1" id="KW-0433">Leucine-rich repeat</keyword>
<dbReference type="EMBL" id="CAJVPV010012046">
    <property type="protein sequence ID" value="CAG8667020.1"/>
    <property type="molecule type" value="Genomic_DNA"/>
</dbReference>
<dbReference type="InterPro" id="IPR032675">
    <property type="entry name" value="LRR_dom_sf"/>
</dbReference>
<proteinExistence type="predicted"/>
<protein>
    <submittedName>
        <fullName evidence="4">3265_t:CDS:1</fullName>
    </submittedName>
</protein>
<evidence type="ECO:0000256" key="2">
    <source>
        <dbReference type="ARBA" id="ARBA00022737"/>
    </source>
</evidence>
<dbReference type="AlphaFoldDB" id="A0A9N9E701"/>
<name>A0A9N9E701_9GLOM</name>
<feature type="compositionally biased region" description="Polar residues" evidence="3">
    <location>
        <begin position="216"/>
        <end position="227"/>
    </location>
</feature>
<gene>
    <name evidence="4" type="ORF">AMORRO_LOCUS10664</name>
</gene>
<dbReference type="Proteomes" id="UP000789342">
    <property type="component" value="Unassembled WGS sequence"/>
</dbReference>
<dbReference type="PROSITE" id="PS51450">
    <property type="entry name" value="LRR"/>
    <property type="match status" value="2"/>
</dbReference>
<comment type="caution">
    <text evidence="4">The sequence shown here is derived from an EMBL/GenBank/DDBJ whole genome shotgun (WGS) entry which is preliminary data.</text>
</comment>
<dbReference type="PANTHER" id="PTHR18849">
    <property type="entry name" value="LEUCINE RICH REPEAT PROTEIN"/>
    <property type="match status" value="1"/>
</dbReference>
<keyword evidence="5" id="KW-1185">Reference proteome</keyword>
<feature type="compositionally biased region" description="Basic and acidic residues" evidence="3">
    <location>
        <begin position="228"/>
        <end position="239"/>
    </location>
</feature>
<evidence type="ECO:0000256" key="1">
    <source>
        <dbReference type="ARBA" id="ARBA00022614"/>
    </source>
</evidence>
<dbReference type="InterPro" id="IPR001611">
    <property type="entry name" value="Leu-rich_rpt"/>
</dbReference>
<evidence type="ECO:0000256" key="3">
    <source>
        <dbReference type="SAM" id="MobiDB-lite"/>
    </source>
</evidence>
<dbReference type="Gene3D" id="3.80.10.10">
    <property type="entry name" value="Ribonuclease Inhibitor"/>
    <property type="match status" value="2"/>
</dbReference>
<dbReference type="OrthoDB" id="433501at2759"/>
<feature type="compositionally biased region" description="Polar residues" evidence="3">
    <location>
        <begin position="285"/>
        <end position="307"/>
    </location>
</feature>
<dbReference type="PANTHER" id="PTHR18849:SF0">
    <property type="entry name" value="CILIA- AND FLAGELLA-ASSOCIATED PROTEIN 410-RELATED"/>
    <property type="match status" value="1"/>
</dbReference>
<evidence type="ECO:0000313" key="4">
    <source>
        <dbReference type="EMBL" id="CAG8667020.1"/>
    </source>
</evidence>
<feature type="compositionally biased region" description="Polar residues" evidence="3">
    <location>
        <begin position="240"/>
        <end position="266"/>
    </location>
</feature>
<feature type="compositionally biased region" description="Polar residues" evidence="3">
    <location>
        <begin position="323"/>
        <end position="352"/>
    </location>
</feature>
<sequence length="405" mass="45008">MVILTEDLILSKTFAHSLSDVRHLNLMACELDNVAALKACSNLEVLSLSVNNLSTLEQLAECESAFRSLWKFAEILQRFVYCKNLKELYLRKNFITDADQVKHLTSLRSLEILWLCDNPCADDERQYRYTVLRHLPWLKKLDHHDVTDDEVLASMNTSPAAMPLKIRKRLTLPAKLSGGSGEKSPVEINGMFPLTANLDLKNEGVLSPSPVPGKDSSLSDSRVQSKTNNDDSKDLKATVKNDSQSPKINANDPGNRSKVSMTTSSGVRPLAKSPDVPSRFLSRTPPVSENNSQASLKMTRTKSNSAVDTKARLHAKSVIAPLTKTSRTSPSQDGNTGESNQESNNNEPRQASHQRFNKINMFNFTPQSNVLNAVLALIDELDEKELQVVKRRLQLKMLNCQGQPG</sequence>
<organism evidence="4 5">
    <name type="scientific">Acaulospora morrowiae</name>
    <dbReference type="NCBI Taxonomy" id="94023"/>
    <lineage>
        <taxon>Eukaryota</taxon>
        <taxon>Fungi</taxon>
        <taxon>Fungi incertae sedis</taxon>
        <taxon>Mucoromycota</taxon>
        <taxon>Glomeromycotina</taxon>
        <taxon>Glomeromycetes</taxon>
        <taxon>Diversisporales</taxon>
        <taxon>Acaulosporaceae</taxon>
        <taxon>Acaulospora</taxon>
    </lineage>
</organism>
<dbReference type="SUPFAM" id="SSF52058">
    <property type="entry name" value="L domain-like"/>
    <property type="match status" value="1"/>
</dbReference>
<keyword evidence="2" id="KW-0677">Repeat</keyword>
<feature type="region of interest" description="Disordered" evidence="3">
    <location>
        <begin position="203"/>
        <end position="352"/>
    </location>
</feature>
<reference evidence="4" key="1">
    <citation type="submission" date="2021-06" db="EMBL/GenBank/DDBJ databases">
        <authorList>
            <person name="Kallberg Y."/>
            <person name="Tangrot J."/>
            <person name="Rosling A."/>
        </authorList>
    </citation>
    <scope>NUCLEOTIDE SEQUENCE</scope>
    <source>
        <strain evidence="4">CL551</strain>
    </source>
</reference>
<accession>A0A9N9E701</accession>
<evidence type="ECO:0000313" key="5">
    <source>
        <dbReference type="Proteomes" id="UP000789342"/>
    </source>
</evidence>
<feature type="non-terminal residue" evidence="4">
    <location>
        <position position="405"/>
    </location>
</feature>